<feature type="compositionally biased region" description="Polar residues" evidence="1">
    <location>
        <begin position="726"/>
        <end position="736"/>
    </location>
</feature>
<proteinExistence type="predicted"/>
<comment type="caution">
    <text evidence="3">The sequence shown here is derived from an EMBL/GenBank/DDBJ whole genome shotgun (WGS) entry which is preliminary data.</text>
</comment>
<dbReference type="GO" id="GO:0046873">
    <property type="term" value="F:metal ion transmembrane transporter activity"/>
    <property type="evidence" value="ECO:0007669"/>
    <property type="project" value="InterPro"/>
</dbReference>
<dbReference type="GO" id="GO:0016020">
    <property type="term" value="C:membrane"/>
    <property type="evidence" value="ECO:0007669"/>
    <property type="project" value="InterPro"/>
</dbReference>
<dbReference type="Pfam" id="PF01544">
    <property type="entry name" value="CorA"/>
    <property type="match status" value="1"/>
</dbReference>
<gene>
    <name evidence="3" type="ORF">EDB81DRAFT_810154</name>
</gene>
<keyword evidence="4" id="KW-1185">Reference proteome</keyword>
<reference evidence="3" key="1">
    <citation type="journal article" date="2021" name="Nat. Commun.">
        <title>Genetic determinants of endophytism in the Arabidopsis root mycobiome.</title>
        <authorList>
            <person name="Mesny F."/>
            <person name="Miyauchi S."/>
            <person name="Thiergart T."/>
            <person name="Pickel B."/>
            <person name="Atanasova L."/>
            <person name="Karlsson M."/>
            <person name="Huettel B."/>
            <person name="Barry K.W."/>
            <person name="Haridas S."/>
            <person name="Chen C."/>
            <person name="Bauer D."/>
            <person name="Andreopoulos W."/>
            <person name="Pangilinan J."/>
            <person name="LaButti K."/>
            <person name="Riley R."/>
            <person name="Lipzen A."/>
            <person name="Clum A."/>
            <person name="Drula E."/>
            <person name="Henrissat B."/>
            <person name="Kohler A."/>
            <person name="Grigoriev I.V."/>
            <person name="Martin F.M."/>
            <person name="Hacquard S."/>
        </authorList>
    </citation>
    <scope>NUCLEOTIDE SEQUENCE</scope>
    <source>
        <strain evidence="3">MPI-CAGE-AT-0147</strain>
    </source>
</reference>
<dbReference type="AlphaFoldDB" id="A0A9P9DWT6"/>
<dbReference type="InterPro" id="IPR002523">
    <property type="entry name" value="MgTranspt_CorA/ZnTranspt_ZntB"/>
</dbReference>
<dbReference type="EMBL" id="JAGMUV010000020">
    <property type="protein sequence ID" value="KAH7125906.1"/>
    <property type="molecule type" value="Genomic_DNA"/>
</dbReference>
<evidence type="ECO:0000313" key="3">
    <source>
        <dbReference type="EMBL" id="KAH7125906.1"/>
    </source>
</evidence>
<dbReference type="Gene3D" id="1.20.58.340">
    <property type="entry name" value="Magnesium transport protein CorA, transmembrane region"/>
    <property type="match status" value="1"/>
</dbReference>
<sequence>MDAPPVSHGEGREGCEAQDLKTLLSSFVDELKEMKQSFALPRPDEFIANNANHLPSNFPDYRATPQNKYGDPQLSVQGLRRQYRESGYSTDARSGPILQEALRRYDSDAVPHWSTLYGTHLTKTPGPALQEDVLFELDWQRIIGDCWLIPHDNRVGLCFLASRIHGPEVVARIRNFLAHYHRPQDRGLPKGEYFNVWDWFDTGISAFWYPGKQPADVQREASHRRIILRGIPSGDGMTSISQLVAPWRRIINLKGLTSLTGTGTHRPDSELTDLDLCPFLHCHTGDSIFQEPINNMIWQAVRYHLRCVTLPQSCHAELGTKGCLLFHVTFYEILSRDPQGIVKELWPCGELHSDDEHRGGRRRLRESSLTIMAIPSIEGDSSPARAIFWTILCMRPHQFPHPHYFEKRDDFAQGKRHEMINAMSEFVHKSLLSVIERWEEIAEYFDGILCEKKALLDPDYHDSLLTDDEVFSRSKKYFWAIEFLKEVDKSISDNIRQAKQFADTLKATMPEHETAQGRYRSCLHKHNAVQARFEALKARFSQKKDEAIALRDGLFNASAVMESRASTRLGENIRLLTWVSIFFLPLSFCASLWSINDSLFSMAALSGVMPLIAILTYTIALNLNSISFAFRSTCLLLRQKVAGILTQKTEPITPLGSGSPLQGNKTEGSALVENLFCVWWNCCRQLFQYVWPNAMGYRAQEKNILPLPHLGDVHIQVQVDVESRSASPVSVRPQQSTREDIEVHEN</sequence>
<keyword evidence="2" id="KW-0812">Transmembrane</keyword>
<keyword evidence="2" id="KW-1133">Transmembrane helix</keyword>
<organism evidence="3 4">
    <name type="scientific">Dactylonectria macrodidyma</name>
    <dbReference type="NCBI Taxonomy" id="307937"/>
    <lineage>
        <taxon>Eukaryota</taxon>
        <taxon>Fungi</taxon>
        <taxon>Dikarya</taxon>
        <taxon>Ascomycota</taxon>
        <taxon>Pezizomycotina</taxon>
        <taxon>Sordariomycetes</taxon>
        <taxon>Hypocreomycetidae</taxon>
        <taxon>Hypocreales</taxon>
        <taxon>Nectriaceae</taxon>
        <taxon>Dactylonectria</taxon>
    </lineage>
</organism>
<evidence type="ECO:0000256" key="2">
    <source>
        <dbReference type="SAM" id="Phobius"/>
    </source>
</evidence>
<feature type="transmembrane region" description="Helical" evidence="2">
    <location>
        <begin position="607"/>
        <end position="630"/>
    </location>
</feature>
<feature type="compositionally biased region" description="Basic and acidic residues" evidence="1">
    <location>
        <begin position="737"/>
        <end position="746"/>
    </location>
</feature>
<dbReference type="Proteomes" id="UP000738349">
    <property type="component" value="Unassembled WGS sequence"/>
</dbReference>
<name>A0A9P9DWT6_9HYPO</name>
<feature type="region of interest" description="Disordered" evidence="1">
    <location>
        <begin position="726"/>
        <end position="746"/>
    </location>
</feature>
<keyword evidence="2" id="KW-0472">Membrane</keyword>
<evidence type="ECO:0000313" key="4">
    <source>
        <dbReference type="Proteomes" id="UP000738349"/>
    </source>
</evidence>
<protein>
    <submittedName>
        <fullName evidence="3">Uncharacterized protein</fullName>
    </submittedName>
</protein>
<feature type="transmembrane region" description="Helical" evidence="2">
    <location>
        <begin position="575"/>
        <end position="595"/>
    </location>
</feature>
<accession>A0A9P9DWT6</accession>
<dbReference type="OrthoDB" id="426293at2759"/>
<evidence type="ECO:0000256" key="1">
    <source>
        <dbReference type="SAM" id="MobiDB-lite"/>
    </source>
</evidence>